<dbReference type="EMBL" id="KE524948">
    <property type="protein sequence ID" value="KFB38496.1"/>
    <property type="molecule type" value="Genomic_DNA"/>
</dbReference>
<evidence type="ECO:0000313" key="3">
    <source>
        <dbReference type="Proteomes" id="UP000030765"/>
    </source>
</evidence>
<proteinExistence type="predicted"/>
<reference evidence="2" key="2">
    <citation type="submission" date="2020-05" db="UniProtKB">
        <authorList>
            <consortium name="EnsemblMetazoa"/>
        </authorList>
    </citation>
    <scope>IDENTIFICATION</scope>
</reference>
<reference evidence="1 3" key="1">
    <citation type="journal article" date="2014" name="BMC Genomics">
        <title>Genome sequence of Anopheles sinensis provides insight into genetics basis of mosquito competence for malaria parasites.</title>
        <authorList>
            <person name="Zhou D."/>
            <person name="Zhang D."/>
            <person name="Ding G."/>
            <person name="Shi L."/>
            <person name="Hou Q."/>
            <person name="Ye Y."/>
            <person name="Xu Y."/>
            <person name="Zhou H."/>
            <person name="Xiong C."/>
            <person name="Li S."/>
            <person name="Yu J."/>
            <person name="Hong S."/>
            <person name="Yu X."/>
            <person name="Zou P."/>
            <person name="Chen C."/>
            <person name="Chang X."/>
            <person name="Wang W."/>
            <person name="Lv Y."/>
            <person name="Sun Y."/>
            <person name="Ma L."/>
            <person name="Shen B."/>
            <person name="Zhu C."/>
        </authorList>
    </citation>
    <scope>NUCLEOTIDE SEQUENCE [LARGE SCALE GENOMIC DNA]</scope>
</reference>
<organism evidence="1">
    <name type="scientific">Anopheles sinensis</name>
    <name type="common">Mosquito</name>
    <dbReference type="NCBI Taxonomy" id="74873"/>
    <lineage>
        <taxon>Eukaryota</taxon>
        <taxon>Metazoa</taxon>
        <taxon>Ecdysozoa</taxon>
        <taxon>Arthropoda</taxon>
        <taxon>Hexapoda</taxon>
        <taxon>Insecta</taxon>
        <taxon>Pterygota</taxon>
        <taxon>Neoptera</taxon>
        <taxon>Endopterygota</taxon>
        <taxon>Diptera</taxon>
        <taxon>Nematocera</taxon>
        <taxon>Culicoidea</taxon>
        <taxon>Culicidae</taxon>
        <taxon>Anophelinae</taxon>
        <taxon>Anopheles</taxon>
    </lineage>
</organism>
<accession>A0A084VKK2</accession>
<name>A0A084VKK2_ANOSI</name>
<dbReference type="Proteomes" id="UP000030765">
    <property type="component" value="Unassembled WGS sequence"/>
</dbReference>
<sequence length="167" mass="18362">MVQYDCATSVPAQWCLLLAESGNGACRAVGANLAGHSALWPASVANQPTNQRPTVPPPPACRDSLMISMACVTAVLAGPNQIDPAFPNVIHINDTVPLLAVSHLCRRRARLLYEDEAMHTQRHARCHMVTHTMAMESFTPVALRAIFGSNRRRTRLWDTAILHYLAR</sequence>
<dbReference type="AlphaFoldDB" id="A0A084VKK2"/>
<gene>
    <name evidence="1" type="ORF">ZHAS_00005902</name>
</gene>
<evidence type="ECO:0000313" key="1">
    <source>
        <dbReference type="EMBL" id="KFB38496.1"/>
    </source>
</evidence>
<dbReference type="EnsemblMetazoa" id="ASIC005902-RA">
    <property type="protein sequence ID" value="ASIC005902-PA"/>
    <property type="gene ID" value="ASIC005902"/>
</dbReference>
<dbReference type="VEuPathDB" id="VectorBase:ASIC005902"/>
<protein>
    <submittedName>
        <fullName evidence="1 2">tRNA(Ile)-lysidine synthetase</fullName>
    </submittedName>
</protein>
<evidence type="ECO:0000313" key="2">
    <source>
        <dbReference type="EnsemblMetazoa" id="ASIC005902-PA"/>
    </source>
</evidence>
<keyword evidence="3" id="KW-1185">Reference proteome</keyword>
<dbReference type="EMBL" id="ATLV01014228">
    <property type="status" value="NOT_ANNOTATED_CDS"/>
    <property type="molecule type" value="Genomic_DNA"/>
</dbReference>